<protein>
    <submittedName>
        <fullName evidence="3">Predicted protein</fullName>
    </submittedName>
</protein>
<evidence type="ECO:0000313" key="4">
    <source>
        <dbReference type="Proteomes" id="UP000006671"/>
    </source>
</evidence>
<dbReference type="InParanoid" id="D2VZ39"/>
<dbReference type="KEGG" id="ngr:NAEGRDRAFT_53406"/>
<evidence type="ECO:0000256" key="1">
    <source>
        <dbReference type="SAM" id="MobiDB-lite"/>
    </source>
</evidence>
<gene>
    <name evidence="3" type="ORF">NAEGRDRAFT_53406</name>
</gene>
<dbReference type="OMA" id="KAIMNVI"/>
<feature type="compositionally biased region" description="Low complexity" evidence="1">
    <location>
        <begin position="383"/>
        <end position="482"/>
    </location>
</feature>
<dbReference type="OrthoDB" id="10380794at2759"/>
<feature type="region of interest" description="Disordered" evidence="1">
    <location>
        <begin position="155"/>
        <end position="179"/>
    </location>
</feature>
<dbReference type="VEuPathDB" id="AmoebaDB:NAEGRDRAFT_53406"/>
<dbReference type="PROSITE" id="PS51257">
    <property type="entry name" value="PROKAR_LIPOPROTEIN"/>
    <property type="match status" value="1"/>
</dbReference>
<organism evidence="4">
    <name type="scientific">Naegleria gruberi</name>
    <name type="common">Amoeba</name>
    <dbReference type="NCBI Taxonomy" id="5762"/>
    <lineage>
        <taxon>Eukaryota</taxon>
        <taxon>Discoba</taxon>
        <taxon>Heterolobosea</taxon>
        <taxon>Tetramitia</taxon>
        <taxon>Eutetramitia</taxon>
        <taxon>Vahlkampfiidae</taxon>
        <taxon>Naegleria</taxon>
    </lineage>
</organism>
<proteinExistence type="predicted"/>
<dbReference type="Proteomes" id="UP000006671">
    <property type="component" value="Unassembled WGS sequence"/>
</dbReference>
<accession>D2VZ39</accession>
<feature type="chain" id="PRO_5003038890" evidence="2">
    <location>
        <begin position="28"/>
        <end position="482"/>
    </location>
</feature>
<feature type="region of interest" description="Disordered" evidence="1">
    <location>
        <begin position="371"/>
        <end position="482"/>
    </location>
</feature>
<dbReference type="GeneID" id="8863350"/>
<feature type="signal peptide" evidence="2">
    <location>
        <begin position="1"/>
        <end position="27"/>
    </location>
</feature>
<dbReference type="RefSeq" id="XP_002670668.1">
    <property type="nucleotide sequence ID" value="XM_002670622.1"/>
</dbReference>
<dbReference type="EMBL" id="GG738913">
    <property type="protein sequence ID" value="EFC37924.1"/>
    <property type="molecule type" value="Genomic_DNA"/>
</dbReference>
<reference evidence="3 4" key="1">
    <citation type="journal article" date="2010" name="Cell">
        <title>The genome of Naegleria gruberi illuminates early eukaryotic versatility.</title>
        <authorList>
            <person name="Fritz-Laylin L.K."/>
            <person name="Prochnik S.E."/>
            <person name="Ginger M.L."/>
            <person name="Dacks J.B."/>
            <person name="Carpenter M.L."/>
            <person name="Field M.C."/>
            <person name="Kuo A."/>
            <person name="Paredez A."/>
            <person name="Chapman J."/>
            <person name="Pham J."/>
            <person name="Shu S."/>
            <person name="Neupane R."/>
            <person name="Cipriano M."/>
            <person name="Mancuso J."/>
            <person name="Tu H."/>
            <person name="Salamov A."/>
            <person name="Lindquist E."/>
            <person name="Shapiro H."/>
            <person name="Lucas S."/>
            <person name="Grigoriev I.V."/>
            <person name="Cande W.Z."/>
            <person name="Fulton C."/>
            <person name="Rokhsar D.S."/>
            <person name="Dawson S.C."/>
        </authorList>
    </citation>
    <scope>NUCLEOTIDE SEQUENCE [LARGE SCALE GENOMIC DNA]</scope>
    <source>
        <strain evidence="3 4">NEG-M</strain>
    </source>
</reference>
<evidence type="ECO:0000313" key="3">
    <source>
        <dbReference type="EMBL" id="EFC37924.1"/>
    </source>
</evidence>
<evidence type="ECO:0000256" key="2">
    <source>
        <dbReference type="SAM" id="SignalP"/>
    </source>
</evidence>
<keyword evidence="4" id="KW-1185">Reference proteome</keyword>
<keyword evidence="2" id="KW-0732">Signal</keyword>
<sequence length="482" mass="51559">MKISASITLFGVLLALTILSCIVTVQAQDRRAYALQSRGGNEGISIVVNVNINPHRKKRSAEAFPVDDTTKNVVASFKEALSSKEEREVAETYLEFANKIKGIADKLDQVQTTESNELKQQLLAIVKDFTVKSEHPSVDILQSSLTDISKANENQPLKEEPAQQQQPTPEGVTGPVSFESSSGAKSLWLGQAISIASLGMNIVDGIGTYSDKISKVGKFLSGPVASKLDKWGLKGVSETAKKWGSSVDTFSQTKLKPIETKVAAKIAPVVKSKTFQAVRRTLNVVSGALSLKGGLKALGMVRNIKLPTSYKALKTSLTKATKFVKNRKQVMSAIRKTVSTAGKNWKKMGTVAKLKNANEFRKAYSGFKTGLSRKTYSKPTQKRSNNQSGRNTRNNSGRSSSQRRSSGSSSSKSRSSGSRSSSGRSSGSKSSGNRSGSRSSGNRSSPSSGRSGSRSSKSSSGRSSSSRSSSSKRPPSSGRRGK</sequence>
<name>D2VZ39_NAEGR</name>
<dbReference type="AlphaFoldDB" id="D2VZ39"/>